<organism evidence="8 9">
    <name type="scientific">Carboxydichorda subterranea</name>
    <dbReference type="NCBI Taxonomy" id="3109565"/>
    <lineage>
        <taxon>Bacteria</taxon>
        <taxon>Bacillati</taxon>
        <taxon>Bacillota</taxon>
        <taxon>Limnochordia</taxon>
        <taxon>Limnochordales</taxon>
        <taxon>Geochordaceae</taxon>
        <taxon>Carboxydichorda</taxon>
    </lineage>
</organism>
<keyword evidence="2 6" id="KW-0698">rRNA processing</keyword>
<evidence type="ECO:0000259" key="7">
    <source>
        <dbReference type="Pfam" id="PF00590"/>
    </source>
</evidence>
<feature type="domain" description="Tetrapyrrole methylase" evidence="7">
    <location>
        <begin position="5"/>
        <end position="203"/>
    </location>
</feature>
<comment type="catalytic activity">
    <reaction evidence="6">
        <text>cytidine(1402) in 16S rRNA + S-adenosyl-L-methionine = 2'-O-methylcytidine(1402) in 16S rRNA + S-adenosyl-L-homocysteine + H(+)</text>
        <dbReference type="Rhea" id="RHEA:42924"/>
        <dbReference type="Rhea" id="RHEA-COMP:10285"/>
        <dbReference type="Rhea" id="RHEA-COMP:10286"/>
        <dbReference type="ChEBI" id="CHEBI:15378"/>
        <dbReference type="ChEBI" id="CHEBI:57856"/>
        <dbReference type="ChEBI" id="CHEBI:59789"/>
        <dbReference type="ChEBI" id="CHEBI:74495"/>
        <dbReference type="ChEBI" id="CHEBI:82748"/>
        <dbReference type="EC" id="2.1.1.198"/>
    </reaction>
</comment>
<dbReference type="Proteomes" id="UP001332192">
    <property type="component" value="Chromosome"/>
</dbReference>
<protein>
    <recommendedName>
        <fullName evidence="6">Ribosomal RNA small subunit methyltransferase I</fullName>
        <ecNumber evidence="6">2.1.1.198</ecNumber>
    </recommendedName>
    <alternativeName>
        <fullName evidence="6">16S rRNA 2'-O-ribose C1402 methyltransferase</fullName>
    </alternativeName>
    <alternativeName>
        <fullName evidence="6">rRNA (cytidine-2'-O-)-methyltransferase RsmI</fullName>
    </alternativeName>
</protein>
<comment type="subcellular location">
    <subcellularLocation>
        <location evidence="6">Cytoplasm</location>
    </subcellularLocation>
</comment>
<dbReference type="CDD" id="cd11648">
    <property type="entry name" value="RsmI"/>
    <property type="match status" value="1"/>
</dbReference>
<keyword evidence="4 6" id="KW-0808">Transferase</keyword>
<dbReference type="EC" id="2.1.1.198" evidence="6"/>
<dbReference type="SUPFAM" id="SSF53790">
    <property type="entry name" value="Tetrapyrrole methylase"/>
    <property type="match status" value="1"/>
</dbReference>
<keyword evidence="5 6" id="KW-0949">S-adenosyl-L-methionine</keyword>
<dbReference type="NCBIfam" id="TIGR00096">
    <property type="entry name" value="16S rRNA (cytidine(1402)-2'-O)-methyltransferase"/>
    <property type="match status" value="1"/>
</dbReference>
<dbReference type="InterPro" id="IPR014776">
    <property type="entry name" value="4pyrrole_Mease_sub2"/>
</dbReference>
<dbReference type="InterPro" id="IPR008189">
    <property type="entry name" value="rRNA_ssu_MeTfrase_I"/>
</dbReference>
<evidence type="ECO:0000313" key="8">
    <source>
        <dbReference type="EMBL" id="WRP17633.1"/>
    </source>
</evidence>
<keyword evidence="3 6" id="KW-0489">Methyltransferase</keyword>
<evidence type="ECO:0000256" key="6">
    <source>
        <dbReference type="HAMAP-Rule" id="MF_01877"/>
    </source>
</evidence>
<evidence type="ECO:0000256" key="3">
    <source>
        <dbReference type="ARBA" id="ARBA00022603"/>
    </source>
</evidence>
<dbReference type="PANTHER" id="PTHR46111">
    <property type="entry name" value="RIBOSOMAL RNA SMALL SUBUNIT METHYLTRANSFERASE I"/>
    <property type="match status" value="1"/>
</dbReference>
<dbReference type="EMBL" id="CP141615">
    <property type="protein sequence ID" value="WRP17633.1"/>
    <property type="molecule type" value="Genomic_DNA"/>
</dbReference>
<comment type="function">
    <text evidence="6">Catalyzes the 2'-O-methylation of the ribose of cytidine 1402 (C1402) in 16S rRNA.</text>
</comment>
<dbReference type="GO" id="GO:0032259">
    <property type="term" value="P:methylation"/>
    <property type="evidence" value="ECO:0007669"/>
    <property type="project" value="UniProtKB-KW"/>
</dbReference>
<dbReference type="RefSeq" id="WP_324716903.1">
    <property type="nucleotide sequence ID" value="NZ_CP141615.1"/>
</dbReference>
<dbReference type="GO" id="GO:0008168">
    <property type="term" value="F:methyltransferase activity"/>
    <property type="evidence" value="ECO:0007669"/>
    <property type="project" value="UniProtKB-KW"/>
</dbReference>
<proteinExistence type="inferred from homology"/>
<gene>
    <name evidence="6 8" type="primary">rsmI</name>
    <name evidence="8" type="ORF">U7230_01035</name>
</gene>
<accession>A0ABZ1BY42</accession>
<dbReference type="Gene3D" id="3.30.950.10">
    <property type="entry name" value="Methyltransferase, Cobalt-precorrin-4 Transmethylase, Domain 2"/>
    <property type="match status" value="1"/>
</dbReference>
<dbReference type="PANTHER" id="PTHR46111:SF1">
    <property type="entry name" value="RIBOSOMAL RNA SMALL SUBUNIT METHYLTRANSFERASE I"/>
    <property type="match status" value="1"/>
</dbReference>
<comment type="similarity">
    <text evidence="6">Belongs to the methyltransferase superfamily. RsmI family.</text>
</comment>
<reference evidence="8 9" key="1">
    <citation type="journal article" date="2024" name="Front. Microbiol.">
        <title>Novel thermophilic genera Geochorda gen. nov. and Carboxydochorda gen. nov. from the deep terrestrial subsurface reveal the ecophysiological diversity in the class Limnochordia.</title>
        <authorList>
            <person name="Karnachuk O.V."/>
            <person name="Lukina A.P."/>
            <person name="Avakyan M.R."/>
            <person name="Kadnikov V.V."/>
            <person name="Begmatov S."/>
            <person name="Beletsky A.V."/>
            <person name="Vlasova K.G."/>
            <person name="Novikov A.A."/>
            <person name="Shcherbakova V.A."/>
            <person name="Mardanov A.V."/>
            <person name="Ravin N.V."/>
        </authorList>
    </citation>
    <scope>NUCLEOTIDE SEQUENCE [LARGE SCALE GENOMIC DNA]</scope>
    <source>
        <strain evidence="8 9">L945</strain>
    </source>
</reference>
<evidence type="ECO:0000256" key="2">
    <source>
        <dbReference type="ARBA" id="ARBA00022552"/>
    </source>
</evidence>
<sequence>MSGILWVCGTPIGNLQDVSLRLVETLKAVDLVACEDTRRALKLLNHLGIRKRLVSYHEHNAAHRLPLLLQKLHEGLQLALVTDAGMPVVSDPGWELVREAAASGIAVRVVPGPSAVVSALAVSGLPGQRFWFEGFLPRQPKRRRERLEALRDLPGTLVFFEAPHRLAASLQAMAEVLGARPAACARELTKVHEEVVRGSLVELARRFEQAEPPPLGECTIVVGPPPALLHCESTKNIQYT</sequence>
<evidence type="ECO:0000313" key="9">
    <source>
        <dbReference type="Proteomes" id="UP001332192"/>
    </source>
</evidence>
<evidence type="ECO:0000256" key="5">
    <source>
        <dbReference type="ARBA" id="ARBA00022691"/>
    </source>
</evidence>
<name>A0ABZ1BY42_9FIRM</name>
<dbReference type="Gene3D" id="3.40.1010.10">
    <property type="entry name" value="Cobalt-precorrin-4 Transmethylase, Domain 1"/>
    <property type="match status" value="1"/>
</dbReference>
<dbReference type="InterPro" id="IPR000878">
    <property type="entry name" value="4pyrrol_Mease"/>
</dbReference>
<evidence type="ECO:0000256" key="1">
    <source>
        <dbReference type="ARBA" id="ARBA00022490"/>
    </source>
</evidence>
<dbReference type="InterPro" id="IPR014777">
    <property type="entry name" value="4pyrrole_Mease_sub1"/>
</dbReference>
<dbReference type="InterPro" id="IPR035996">
    <property type="entry name" value="4pyrrol_Methylase_sf"/>
</dbReference>
<keyword evidence="9" id="KW-1185">Reference proteome</keyword>
<evidence type="ECO:0000256" key="4">
    <source>
        <dbReference type="ARBA" id="ARBA00022679"/>
    </source>
</evidence>
<dbReference type="HAMAP" id="MF_01877">
    <property type="entry name" value="16SrRNA_methyltr_I"/>
    <property type="match status" value="1"/>
</dbReference>
<keyword evidence="1 6" id="KW-0963">Cytoplasm</keyword>
<dbReference type="Pfam" id="PF00590">
    <property type="entry name" value="TP_methylase"/>
    <property type="match status" value="1"/>
</dbReference>
<dbReference type="PIRSF" id="PIRSF005917">
    <property type="entry name" value="MTase_YraL"/>
    <property type="match status" value="1"/>
</dbReference>